<evidence type="ECO:0000313" key="2">
    <source>
        <dbReference type="EMBL" id="KAK2980877.1"/>
    </source>
</evidence>
<name>A0AA88R449_9ASTE</name>
<keyword evidence="3" id="KW-1185">Reference proteome</keyword>
<dbReference type="InterPro" id="IPR023342">
    <property type="entry name" value="APO_dom"/>
</dbReference>
<sequence>ADAFSKVVYTANKDKQYRVFKEEVRSLASEVAAKHLAKSSSPDQLLGFTASVVHFKTSDGYELMAKSVNLVSTFMYTDDASGRVMYESSACITAILSQVEHNLEHTRTKRWCNEIHVGPIGHPFKLCRGQNASIRKGHHEWADAVVEDILVQVEAYHLFDGLVIRIPHVERFSITRVPAVVELCIQAGVDLPEFPTKNKKKTQSFALQKVNSLMQMKVNYLTLSQNVQRHPY</sequence>
<dbReference type="AlphaFoldDB" id="A0AA88R449"/>
<evidence type="ECO:0000259" key="1">
    <source>
        <dbReference type="PROSITE" id="PS51499"/>
    </source>
</evidence>
<dbReference type="Pfam" id="PF05634">
    <property type="entry name" value="APO_RNA-bind"/>
    <property type="match status" value="1"/>
</dbReference>
<proteinExistence type="predicted"/>
<reference evidence="2" key="1">
    <citation type="submission" date="2022-12" db="EMBL/GenBank/DDBJ databases">
        <title>Draft genome assemblies for two species of Escallonia (Escalloniales).</title>
        <authorList>
            <person name="Chanderbali A."/>
            <person name="Dervinis C."/>
            <person name="Anghel I."/>
            <person name="Soltis D."/>
            <person name="Soltis P."/>
            <person name="Zapata F."/>
        </authorList>
    </citation>
    <scope>NUCLEOTIDE SEQUENCE</scope>
    <source>
        <strain evidence="2">UCBG92.1500</strain>
        <tissue evidence="2">Leaf</tissue>
    </source>
</reference>
<dbReference type="GO" id="GO:0003723">
    <property type="term" value="F:RNA binding"/>
    <property type="evidence" value="ECO:0007669"/>
    <property type="project" value="InterPro"/>
</dbReference>
<dbReference type="EMBL" id="JAVXUO010001581">
    <property type="protein sequence ID" value="KAK2980877.1"/>
    <property type="molecule type" value="Genomic_DNA"/>
</dbReference>
<gene>
    <name evidence="2" type="ORF">RJ640_006249</name>
</gene>
<accession>A0AA88R449</accession>
<comment type="caution">
    <text evidence="2">The sequence shown here is derived from an EMBL/GenBank/DDBJ whole genome shotgun (WGS) entry which is preliminary data.</text>
</comment>
<feature type="non-terminal residue" evidence="2">
    <location>
        <position position="1"/>
    </location>
</feature>
<organism evidence="2 3">
    <name type="scientific">Escallonia rubra</name>
    <dbReference type="NCBI Taxonomy" id="112253"/>
    <lineage>
        <taxon>Eukaryota</taxon>
        <taxon>Viridiplantae</taxon>
        <taxon>Streptophyta</taxon>
        <taxon>Embryophyta</taxon>
        <taxon>Tracheophyta</taxon>
        <taxon>Spermatophyta</taxon>
        <taxon>Magnoliopsida</taxon>
        <taxon>eudicotyledons</taxon>
        <taxon>Gunneridae</taxon>
        <taxon>Pentapetalae</taxon>
        <taxon>asterids</taxon>
        <taxon>campanulids</taxon>
        <taxon>Escalloniales</taxon>
        <taxon>Escalloniaceae</taxon>
        <taxon>Escallonia</taxon>
    </lineage>
</organism>
<evidence type="ECO:0000313" key="3">
    <source>
        <dbReference type="Proteomes" id="UP001187471"/>
    </source>
</evidence>
<dbReference type="PROSITE" id="PS51499">
    <property type="entry name" value="APO"/>
    <property type="match status" value="1"/>
</dbReference>
<feature type="domain" description="APO" evidence="1">
    <location>
        <begin position="108"/>
        <end position="193"/>
    </location>
</feature>
<protein>
    <recommendedName>
        <fullName evidence="1">APO domain-containing protein</fullName>
    </recommendedName>
</protein>
<dbReference type="Proteomes" id="UP001187471">
    <property type="component" value="Unassembled WGS sequence"/>
</dbReference>